<dbReference type="Pfam" id="PF00339">
    <property type="entry name" value="Arrestin_N"/>
    <property type="match status" value="1"/>
</dbReference>
<dbReference type="InterPro" id="IPR011021">
    <property type="entry name" value="Arrestin-like_N"/>
</dbReference>
<evidence type="ECO:0000313" key="3">
    <source>
        <dbReference type="EMBL" id="KAF7429182.1"/>
    </source>
</evidence>
<dbReference type="InterPro" id="IPR014756">
    <property type="entry name" value="Ig_E-set"/>
</dbReference>
<reference evidence="3" key="1">
    <citation type="journal article" date="2020" name="G3 (Bethesda)">
        <title>High-Quality Assemblies for Three Invasive Social Wasps from the &lt;i&gt;Vespula&lt;/i&gt; Genus.</title>
        <authorList>
            <person name="Harrop T.W.R."/>
            <person name="Guhlin J."/>
            <person name="McLaughlin G.M."/>
            <person name="Permina E."/>
            <person name="Stockwell P."/>
            <person name="Gilligan J."/>
            <person name="Le Lec M.F."/>
            <person name="Gruber M.A.M."/>
            <person name="Quinn O."/>
            <person name="Lovegrove M."/>
            <person name="Duncan E.J."/>
            <person name="Remnant E.J."/>
            <person name="Van Eeckhoven J."/>
            <person name="Graham B."/>
            <person name="Knapp R.A."/>
            <person name="Langford K.W."/>
            <person name="Kronenberg Z."/>
            <person name="Press M.O."/>
            <person name="Eacker S.M."/>
            <person name="Wilson-Rankin E.E."/>
            <person name="Purcell J."/>
            <person name="Lester P.J."/>
            <person name="Dearden P.K."/>
        </authorList>
    </citation>
    <scope>NUCLEOTIDE SEQUENCE</scope>
    <source>
        <strain evidence="3">Volc-1</strain>
    </source>
</reference>
<dbReference type="Proteomes" id="UP000600918">
    <property type="component" value="Unassembled WGS sequence"/>
</dbReference>
<evidence type="ECO:0000259" key="2">
    <source>
        <dbReference type="Pfam" id="PF00339"/>
    </source>
</evidence>
<dbReference type="InterPro" id="IPR014752">
    <property type="entry name" value="Arrestin-like_C"/>
</dbReference>
<name>A0A834P520_VESPE</name>
<accession>A0A834P520</accession>
<evidence type="ECO:0000256" key="1">
    <source>
        <dbReference type="ARBA" id="ARBA00005298"/>
    </source>
</evidence>
<comment type="similarity">
    <text evidence="1">Belongs to the arrestin family.</text>
</comment>
<proteinExistence type="inferred from homology"/>
<comment type="caution">
    <text evidence="3">The sequence shown here is derived from an EMBL/GenBank/DDBJ whole genome shotgun (WGS) entry which is preliminary data.</text>
</comment>
<dbReference type="EMBL" id="JACSDY010000004">
    <property type="protein sequence ID" value="KAF7429182.1"/>
    <property type="molecule type" value="Genomic_DNA"/>
</dbReference>
<protein>
    <recommendedName>
        <fullName evidence="2">Arrestin-like N-terminal domain-containing protein</fullName>
    </recommendedName>
</protein>
<dbReference type="Gene3D" id="2.60.40.640">
    <property type="match status" value="2"/>
</dbReference>
<organism evidence="3 4">
    <name type="scientific">Vespula pensylvanica</name>
    <name type="common">Western yellow jacket</name>
    <name type="synonym">Wasp</name>
    <dbReference type="NCBI Taxonomy" id="30213"/>
    <lineage>
        <taxon>Eukaryota</taxon>
        <taxon>Metazoa</taxon>
        <taxon>Ecdysozoa</taxon>
        <taxon>Arthropoda</taxon>
        <taxon>Hexapoda</taxon>
        <taxon>Insecta</taxon>
        <taxon>Pterygota</taxon>
        <taxon>Neoptera</taxon>
        <taxon>Endopterygota</taxon>
        <taxon>Hymenoptera</taxon>
        <taxon>Apocrita</taxon>
        <taxon>Aculeata</taxon>
        <taxon>Vespoidea</taxon>
        <taxon>Vespidae</taxon>
        <taxon>Vespinae</taxon>
        <taxon>Vespula</taxon>
    </lineage>
</organism>
<dbReference type="AlphaFoldDB" id="A0A834P520"/>
<gene>
    <name evidence="3" type="ORF">H0235_005580</name>
</gene>
<keyword evidence="4" id="KW-1185">Reference proteome</keyword>
<sequence length="178" mass="20751">MPPRIFVIKYDRADATYLSGEYITGYVIIESNGKKHIRDLKIHFKGKANVHCTTTWIGQDINGNDHYIVTKKYFSIEQSLFKKIVCFQHKIGYIRYTTKAMVDIPSKLNWKTKSAFIVVTPFDLNTVSHRCIGINEEISKNFSFCYFDKGPNKEIKFKIRSRTIYNGRSIHNSKIIEL</sequence>
<dbReference type="SUPFAM" id="SSF81296">
    <property type="entry name" value="E set domains"/>
    <property type="match status" value="1"/>
</dbReference>
<feature type="domain" description="Arrestin-like N-terminal" evidence="2">
    <location>
        <begin position="7"/>
        <end position="83"/>
    </location>
</feature>
<evidence type="ECO:0000313" key="4">
    <source>
        <dbReference type="Proteomes" id="UP000600918"/>
    </source>
</evidence>